<evidence type="ECO:0000259" key="1">
    <source>
        <dbReference type="Pfam" id="PF08349"/>
    </source>
</evidence>
<evidence type="ECO:0000313" key="3">
    <source>
        <dbReference type="Proteomes" id="UP000515928"/>
    </source>
</evidence>
<feature type="domain" description="DUF1722" evidence="1">
    <location>
        <begin position="143"/>
        <end position="250"/>
    </location>
</feature>
<dbReference type="KEGG" id="eio:H9L01_04065"/>
<accession>A0A7G9S113</accession>
<name>A0A7G9S113_9FIRM</name>
<reference evidence="2 3" key="1">
    <citation type="submission" date="2020-08" db="EMBL/GenBank/DDBJ databases">
        <title>Genome sequence of Erysipelothrix inopinata DSM 15511T.</title>
        <authorList>
            <person name="Hyun D.-W."/>
            <person name="Bae J.-W."/>
        </authorList>
    </citation>
    <scope>NUCLEOTIDE SEQUENCE [LARGE SCALE GENOMIC DNA]</scope>
    <source>
        <strain evidence="2 3">DSM 15511</strain>
    </source>
</reference>
<dbReference type="RefSeq" id="WP_187534737.1">
    <property type="nucleotide sequence ID" value="NZ_CBCSHU010000003.1"/>
</dbReference>
<dbReference type="Pfam" id="PF08349">
    <property type="entry name" value="DUF1722"/>
    <property type="match status" value="1"/>
</dbReference>
<evidence type="ECO:0000313" key="2">
    <source>
        <dbReference type="EMBL" id="QNN61538.1"/>
    </source>
</evidence>
<dbReference type="Proteomes" id="UP000515928">
    <property type="component" value="Chromosome"/>
</dbReference>
<proteinExistence type="predicted"/>
<sequence length="251" mass="30136">MSNIETVIKKLLSDNIFYYVSDLTIEENVNDGSFSNREINKIKRHGFKIYIQCLIPETINNKHIEYIQVQSDNMIKASEMRETEGLRLRICVDIILNKELEVIYQQLSPNHPVMFKDERLARMQMLKTTSNIKELEKEWARYKYLVMEYSQEGYNELRSLFAHPEELTVDFFYKVIFRVFRGTPSKGSRMNALQHVWGYFKNIATSKEQDYFIKKMANYDEDKAIIIKDFLYDLSRKYDVQFLKNSYYFYN</sequence>
<gene>
    <name evidence="2" type="ORF">H9L01_04065</name>
</gene>
<keyword evidence="3" id="KW-1185">Reference proteome</keyword>
<organism evidence="2 3">
    <name type="scientific">Erysipelothrix inopinata</name>
    <dbReference type="NCBI Taxonomy" id="225084"/>
    <lineage>
        <taxon>Bacteria</taxon>
        <taxon>Bacillati</taxon>
        <taxon>Bacillota</taxon>
        <taxon>Erysipelotrichia</taxon>
        <taxon>Erysipelotrichales</taxon>
        <taxon>Erysipelotrichaceae</taxon>
        <taxon>Erysipelothrix</taxon>
    </lineage>
</organism>
<protein>
    <submittedName>
        <fullName evidence="2">YbgA family protein</fullName>
    </submittedName>
</protein>
<dbReference type="AlphaFoldDB" id="A0A7G9S113"/>
<dbReference type="InterPro" id="IPR013560">
    <property type="entry name" value="DUF1722"/>
</dbReference>
<dbReference type="EMBL" id="CP060715">
    <property type="protein sequence ID" value="QNN61538.1"/>
    <property type="molecule type" value="Genomic_DNA"/>
</dbReference>